<protein>
    <recommendedName>
        <fullName evidence="11">Leucine-rich repeat-containing N-terminal plant-type domain-containing protein</fullName>
    </recommendedName>
</protein>
<keyword evidence="2" id="KW-0433">Leucine-rich repeat</keyword>
<comment type="subcellular location">
    <subcellularLocation>
        <location evidence="1">Membrane</location>
        <topology evidence="1">Single-pass type I membrane protein</topology>
    </subcellularLocation>
</comment>
<dbReference type="PANTHER" id="PTHR48063">
    <property type="entry name" value="LRR RECEPTOR-LIKE KINASE"/>
    <property type="match status" value="1"/>
</dbReference>
<evidence type="ECO:0000256" key="2">
    <source>
        <dbReference type="ARBA" id="ARBA00022614"/>
    </source>
</evidence>
<dbReference type="EMBL" id="KI394155">
    <property type="protein sequence ID" value="ERN04866.1"/>
    <property type="molecule type" value="Genomic_DNA"/>
</dbReference>
<name>W1PB79_AMBTC</name>
<gene>
    <name evidence="9" type="ORF">AMTR_s00146p00087000</name>
</gene>
<keyword evidence="4" id="KW-0732">Signal</keyword>
<dbReference type="Gene3D" id="3.80.10.10">
    <property type="entry name" value="Ribonuclease Inhibitor"/>
    <property type="match status" value="1"/>
</dbReference>
<dbReference type="HOGENOM" id="CLU_1059009_0_0_1"/>
<keyword evidence="7" id="KW-0472">Membrane</keyword>
<evidence type="ECO:0000313" key="9">
    <source>
        <dbReference type="EMBL" id="ERN04866.1"/>
    </source>
</evidence>
<sequence>MGERLSNAKYVSFSGNKLTGPIPTSLCQENNPMMNLDLSNNTLSGTIPAQFGNCKSLLSLNLGVNRFMGVLPDTLWEAINLGSLQLNDNQFEGFFPDFIEGLKELEFLNLGSNKMEGKILEVVGNLSKHHILVLKSNYFNGSIPKTITQLKNLQFMDLSQNQIVGSIPLQLSGFPALLQKQIKGYLLGYIIELMYLSFELEMVSKGSELLFSTVHSYNTKLDLSENHLEGEIPKEIGNLQGLYMLNLKFILLQGQKLHCKSYT</sequence>
<keyword evidence="5" id="KW-0677">Repeat</keyword>
<dbReference type="InterPro" id="IPR046956">
    <property type="entry name" value="RLP23-like"/>
</dbReference>
<proteinExistence type="predicted"/>
<evidence type="ECO:0000256" key="4">
    <source>
        <dbReference type="ARBA" id="ARBA00022729"/>
    </source>
</evidence>
<dbReference type="Gramene" id="ERN04866">
    <property type="protein sequence ID" value="ERN04866"/>
    <property type="gene ID" value="AMTR_s00146p00087000"/>
</dbReference>
<reference evidence="10" key="1">
    <citation type="journal article" date="2013" name="Science">
        <title>The Amborella genome and the evolution of flowering plants.</title>
        <authorList>
            <consortium name="Amborella Genome Project"/>
        </authorList>
    </citation>
    <scope>NUCLEOTIDE SEQUENCE [LARGE SCALE GENOMIC DNA]</scope>
</reference>
<evidence type="ECO:0000256" key="3">
    <source>
        <dbReference type="ARBA" id="ARBA00022692"/>
    </source>
</evidence>
<accession>W1PB79</accession>
<evidence type="ECO:0000256" key="1">
    <source>
        <dbReference type="ARBA" id="ARBA00004479"/>
    </source>
</evidence>
<dbReference type="FunFam" id="3.80.10.10:FF:000383">
    <property type="entry name" value="Leucine-rich repeat receptor protein kinase EMS1"/>
    <property type="match status" value="1"/>
</dbReference>
<keyword evidence="8" id="KW-0325">Glycoprotein</keyword>
<keyword evidence="10" id="KW-1185">Reference proteome</keyword>
<evidence type="ECO:0000256" key="5">
    <source>
        <dbReference type="ARBA" id="ARBA00022737"/>
    </source>
</evidence>
<evidence type="ECO:0000256" key="6">
    <source>
        <dbReference type="ARBA" id="ARBA00022989"/>
    </source>
</evidence>
<dbReference type="AlphaFoldDB" id="W1PB79"/>
<dbReference type="GO" id="GO:0016020">
    <property type="term" value="C:membrane"/>
    <property type="evidence" value="ECO:0007669"/>
    <property type="project" value="UniProtKB-SubCell"/>
</dbReference>
<organism evidence="9 10">
    <name type="scientific">Amborella trichopoda</name>
    <dbReference type="NCBI Taxonomy" id="13333"/>
    <lineage>
        <taxon>Eukaryota</taxon>
        <taxon>Viridiplantae</taxon>
        <taxon>Streptophyta</taxon>
        <taxon>Embryophyta</taxon>
        <taxon>Tracheophyta</taxon>
        <taxon>Spermatophyta</taxon>
        <taxon>Magnoliopsida</taxon>
        <taxon>Amborellales</taxon>
        <taxon>Amborellaceae</taxon>
        <taxon>Amborella</taxon>
    </lineage>
</organism>
<dbReference type="STRING" id="13333.W1PB79"/>
<dbReference type="OMA" id="PIGYEYW"/>
<dbReference type="PRINTS" id="PR00019">
    <property type="entry name" value="LEURICHRPT"/>
</dbReference>
<dbReference type="Pfam" id="PF00560">
    <property type="entry name" value="LRR_1"/>
    <property type="match status" value="4"/>
</dbReference>
<evidence type="ECO:0000256" key="7">
    <source>
        <dbReference type="ARBA" id="ARBA00023136"/>
    </source>
</evidence>
<dbReference type="Proteomes" id="UP000017836">
    <property type="component" value="Unassembled WGS sequence"/>
</dbReference>
<keyword evidence="3" id="KW-0812">Transmembrane</keyword>
<evidence type="ECO:0000313" key="10">
    <source>
        <dbReference type="Proteomes" id="UP000017836"/>
    </source>
</evidence>
<dbReference type="PANTHER" id="PTHR48063:SF84">
    <property type="entry name" value="LRR RECEPTOR-LIKE SERINE_THREONINE-PROTEIN KINASE FLS2"/>
    <property type="match status" value="1"/>
</dbReference>
<dbReference type="SUPFAM" id="SSF52058">
    <property type="entry name" value="L domain-like"/>
    <property type="match status" value="1"/>
</dbReference>
<dbReference type="InterPro" id="IPR032675">
    <property type="entry name" value="LRR_dom_sf"/>
</dbReference>
<evidence type="ECO:0000256" key="8">
    <source>
        <dbReference type="ARBA" id="ARBA00023180"/>
    </source>
</evidence>
<keyword evidence="6" id="KW-1133">Transmembrane helix</keyword>
<evidence type="ECO:0008006" key="11">
    <source>
        <dbReference type="Google" id="ProtNLM"/>
    </source>
</evidence>
<dbReference type="InterPro" id="IPR001611">
    <property type="entry name" value="Leu-rich_rpt"/>
</dbReference>